<dbReference type="EMBL" id="JAHSPG010000003">
    <property type="protein sequence ID" value="MBV4356838.1"/>
    <property type="molecule type" value="Genomic_DNA"/>
</dbReference>
<evidence type="ECO:0000313" key="2">
    <source>
        <dbReference type="EMBL" id="MBV4356838.1"/>
    </source>
</evidence>
<reference evidence="2" key="1">
    <citation type="submission" date="2021-06" db="EMBL/GenBank/DDBJ databases">
        <authorList>
            <person name="Huq M.A."/>
        </authorList>
    </citation>
    <scope>NUCLEOTIDE SEQUENCE</scope>
    <source>
        <strain evidence="2">MAH-26</strain>
    </source>
</reference>
<gene>
    <name evidence="2" type="ORF">KTO63_06775</name>
</gene>
<proteinExistence type="predicted"/>
<organism evidence="2 3">
    <name type="scientific">Pinibacter aurantiacus</name>
    <dbReference type="NCBI Taxonomy" id="2851599"/>
    <lineage>
        <taxon>Bacteria</taxon>
        <taxon>Pseudomonadati</taxon>
        <taxon>Bacteroidota</taxon>
        <taxon>Chitinophagia</taxon>
        <taxon>Chitinophagales</taxon>
        <taxon>Chitinophagaceae</taxon>
        <taxon>Pinibacter</taxon>
    </lineage>
</organism>
<protein>
    <submittedName>
        <fullName evidence="2">Uncharacterized protein</fullName>
    </submittedName>
</protein>
<feature type="chain" id="PRO_5039536031" evidence="1">
    <location>
        <begin position="30"/>
        <end position="272"/>
    </location>
</feature>
<comment type="caution">
    <text evidence="2">The sequence shown here is derived from an EMBL/GenBank/DDBJ whole genome shotgun (WGS) entry which is preliminary data.</text>
</comment>
<sequence>MSIFLKHKSTVRFAGCALLLLLLSGRMHAQINLSVKVLLQGAVSGTSMTTALNSLGVIPLTQPYKNAPFNYSGTESVAGIPAGVTDWVLVELRDKTTPSTVIATRAAFVKSDGTVVDLDGTSPVSFANATPDDYYIAIRHRNHLGIRTAAAQALSGTATLYDFTSGQAQAYQNPSITTNTAMKDMGNGLFAMWGGDGTSNGVVRYTGPGNDEFFLVTTTLGGVSTNVLNNVYHNADFNLNGKVCYTSPGCDEFFLSTTVLAGVSTAAVNQHL</sequence>
<evidence type="ECO:0000256" key="1">
    <source>
        <dbReference type="SAM" id="SignalP"/>
    </source>
</evidence>
<name>A0A9E2W3Z5_9BACT</name>
<dbReference type="Proteomes" id="UP000812270">
    <property type="component" value="Unassembled WGS sequence"/>
</dbReference>
<accession>A0A9E2W3Z5</accession>
<dbReference type="RefSeq" id="WP_217790476.1">
    <property type="nucleotide sequence ID" value="NZ_JAHSPG010000003.1"/>
</dbReference>
<dbReference type="AlphaFoldDB" id="A0A9E2W3Z5"/>
<keyword evidence="1" id="KW-0732">Signal</keyword>
<evidence type="ECO:0000313" key="3">
    <source>
        <dbReference type="Proteomes" id="UP000812270"/>
    </source>
</evidence>
<keyword evidence="3" id="KW-1185">Reference proteome</keyword>
<feature type="signal peptide" evidence="1">
    <location>
        <begin position="1"/>
        <end position="29"/>
    </location>
</feature>